<reference evidence="1" key="2">
    <citation type="submission" date="2009-06" db="EMBL/GenBank/DDBJ databases">
        <authorList>
            <consortium name="The Broad Institute Genome Sequencing Platform"/>
            <person name="Birren B."/>
            <person name="Lander E."/>
            <person name="Galagan J."/>
            <person name="Nusbaum C."/>
            <person name="Devon K."/>
            <person name="Cuomo C."/>
            <person name="Kellis M."/>
            <person name="Rasmussen M.D."/>
            <person name="Grochow J.A."/>
            <person name="Jaffe D."/>
            <person name="Butler J."/>
            <person name="Alvarez P."/>
            <person name="Gnerre S."/>
            <person name="Grabherr M."/>
            <person name="Kleber M."/>
            <person name="Mauceli E."/>
            <person name="Brockman W."/>
            <person name="MacCallum I.A."/>
            <person name="Rounsley S."/>
            <person name="Young S."/>
            <person name="LaButti K."/>
            <person name="Pushparaj V."/>
            <person name="DeCaprio D."/>
            <person name="Crawford M."/>
            <person name="Koehrsen M."/>
            <person name="Engels R."/>
            <person name="Montgomery P."/>
            <person name="Pearson M."/>
            <person name="Howarth C."/>
            <person name="Larson L."/>
            <person name="Luoma S."/>
            <person name="White J."/>
            <person name="Zeng Q."/>
            <person name="Kodira C."/>
            <person name="Yandava C."/>
            <person name="Alvarado L."/>
            <person name="O'Leary S."/>
            <person name="Soll D.R."/>
            <person name="Srikantha T."/>
        </authorList>
    </citation>
    <scope>NUCLEOTIDE SEQUENCE</scope>
    <source>
        <strain evidence="1">MYA-3404</strain>
    </source>
</reference>
<dbReference type="KEGG" id="ctp:CTRG_02867"/>
<dbReference type="GeneID" id="8300371"/>
<evidence type="ECO:0000313" key="3">
    <source>
        <dbReference type="Proteomes" id="UP000002037"/>
    </source>
</evidence>
<dbReference type="RefSeq" id="XP_002548575.1">
    <property type="nucleotide sequence ID" value="XM_002548529.1"/>
</dbReference>
<dbReference type="AlphaFoldDB" id="C5M8Z5"/>
<dbReference type="GeneID" id="8300378"/>
<accession>C5M8Z5</accession>
<name>C5M8Z5_CANTT</name>
<keyword evidence="3" id="KW-1185">Reference proteome</keyword>
<evidence type="ECO:0000313" key="1">
    <source>
        <dbReference type="EMBL" id="EER34049.1"/>
    </source>
</evidence>
<evidence type="ECO:0000313" key="2">
    <source>
        <dbReference type="EMBL" id="EER34054.1"/>
    </source>
</evidence>
<dbReference type="VEuPathDB" id="FungiDB:CTRG_02873"/>
<dbReference type="EMBL" id="GG692397">
    <property type="protein sequence ID" value="EER34049.1"/>
    <property type="molecule type" value="Genomic_DNA"/>
</dbReference>
<dbReference type="VEuPathDB" id="FungiDB:CTRG_02867"/>
<dbReference type="Proteomes" id="UP000002037">
    <property type="component" value="Unassembled WGS sequence"/>
</dbReference>
<dbReference type="EMBL" id="GG692397">
    <property type="protein sequence ID" value="EER34054.1"/>
    <property type="molecule type" value="Genomic_DNA"/>
</dbReference>
<dbReference type="HOGENOM" id="CLU_1895932_0_0_1"/>
<dbReference type="KEGG" id="ctp:CTRG_02873"/>
<organism evidence="1 3">
    <name type="scientific">Candida tropicalis (strain ATCC MYA-3404 / T1)</name>
    <name type="common">Yeast</name>
    <dbReference type="NCBI Taxonomy" id="294747"/>
    <lineage>
        <taxon>Eukaryota</taxon>
        <taxon>Fungi</taxon>
        <taxon>Dikarya</taxon>
        <taxon>Ascomycota</taxon>
        <taxon>Saccharomycotina</taxon>
        <taxon>Pichiomycetes</taxon>
        <taxon>Debaryomycetaceae</taxon>
        <taxon>Candida/Lodderomyces clade</taxon>
        <taxon>Candida</taxon>
    </lineage>
</organism>
<gene>
    <name evidence="1" type="ORF">CTRG_02867</name>
    <name evidence="2" type="ORF">CTRG_02873</name>
</gene>
<dbReference type="RefSeq" id="XP_002548570.1">
    <property type="nucleotide sequence ID" value="XM_002548524.1"/>
</dbReference>
<sequence>MFRWSPSDNPSVMMVEKRLWSYDTASSKSMLQSYLRHSYNNKSAVNVAKLDLRSVLNKNNSEATSNRVSGTCPLKNDTNALIDRTMSRLALGACKLGPDGVTTSCTYSAMVSWLKHFVKNVSLLNDLRRTMDSS</sequence>
<protein>
    <submittedName>
        <fullName evidence="1">Uncharacterized protein</fullName>
    </submittedName>
</protein>
<proteinExistence type="predicted"/>
<reference evidence="1 3" key="1">
    <citation type="journal article" date="2009" name="Nature">
        <title>Evolution of pathogenicity and sexual reproduction in eight Candida genomes.</title>
        <authorList>
            <person name="Butler G."/>
            <person name="Rasmussen M.D."/>
            <person name="Lin M.F."/>
            <person name="Santos M.A."/>
            <person name="Sakthikumar S."/>
            <person name="Munro C.A."/>
            <person name="Rheinbay E."/>
            <person name="Grabherr M."/>
            <person name="Forche A."/>
            <person name="Reedy J.L."/>
            <person name="Agrafioti I."/>
            <person name="Arnaud M.B."/>
            <person name="Bates S."/>
            <person name="Brown A.J."/>
            <person name="Brunke S."/>
            <person name="Costanzo M.C."/>
            <person name="Fitzpatrick D.A."/>
            <person name="de Groot P.W."/>
            <person name="Harris D."/>
            <person name="Hoyer L.L."/>
            <person name="Hube B."/>
            <person name="Klis F.M."/>
            <person name="Kodira C."/>
            <person name="Lennard N."/>
            <person name="Logue M.E."/>
            <person name="Martin R."/>
            <person name="Neiman A.M."/>
            <person name="Nikolaou E."/>
            <person name="Quail M.A."/>
            <person name="Quinn J."/>
            <person name="Santos M.C."/>
            <person name="Schmitzberger F.F."/>
            <person name="Sherlock G."/>
            <person name="Shah P."/>
            <person name="Silverstein K.A."/>
            <person name="Skrzypek M.S."/>
            <person name="Soll D."/>
            <person name="Staggs R."/>
            <person name="Stansfield I."/>
            <person name="Stumpf M.P."/>
            <person name="Sudbery P.E."/>
            <person name="Srikantha T."/>
            <person name="Zeng Q."/>
            <person name="Berman J."/>
            <person name="Berriman M."/>
            <person name="Heitman J."/>
            <person name="Gow N.A."/>
            <person name="Lorenz M.C."/>
            <person name="Birren B.W."/>
            <person name="Kellis M."/>
            <person name="Cuomo C.A."/>
        </authorList>
    </citation>
    <scope>NUCLEOTIDE SEQUENCE [LARGE SCALE GENOMIC DNA]</scope>
    <source>
        <strain evidence="3">ATCC MYA-3404 / T1</strain>
        <strain evidence="1">MYA-3404</strain>
    </source>
</reference>